<dbReference type="SUPFAM" id="SSF51120">
    <property type="entry name" value="beta-Roll"/>
    <property type="match status" value="5"/>
</dbReference>
<dbReference type="Proteomes" id="UP000503447">
    <property type="component" value="Chromosome"/>
</dbReference>
<dbReference type="Pfam" id="PF00353">
    <property type="entry name" value="HemolysinCabind"/>
    <property type="match status" value="10"/>
</dbReference>
<proteinExistence type="predicted"/>
<dbReference type="PANTHER" id="PTHR38340">
    <property type="entry name" value="S-LAYER PROTEIN"/>
    <property type="match status" value="1"/>
</dbReference>
<dbReference type="InterPro" id="IPR001343">
    <property type="entry name" value="Hemolysn_Ca-bd"/>
</dbReference>
<dbReference type="InterPro" id="IPR018511">
    <property type="entry name" value="Hemolysin-typ_Ca-bd_CS"/>
</dbReference>
<dbReference type="InterPro" id="IPR011049">
    <property type="entry name" value="Serralysin-like_metalloprot_C"/>
</dbReference>
<name>A0A6M5YNR6_9BACT</name>
<protein>
    <recommendedName>
        <fullName evidence="5">Alkaline phosphatase</fullName>
    </recommendedName>
</protein>
<dbReference type="EMBL" id="CP053452">
    <property type="protein sequence ID" value="QJW94923.1"/>
    <property type="molecule type" value="Genomic_DNA"/>
</dbReference>
<evidence type="ECO:0008006" key="5">
    <source>
        <dbReference type="Google" id="ProtNLM"/>
    </source>
</evidence>
<reference evidence="4" key="1">
    <citation type="submission" date="2020-05" db="EMBL/GenBank/DDBJ databases">
        <title>Frigoriglobus tundricola gen. nov., sp. nov., a psychrotolerant cellulolytic planctomycete of the family Gemmataceae with two divergent copies of 16S rRNA gene.</title>
        <authorList>
            <person name="Kulichevskaya I.S."/>
            <person name="Ivanova A.A."/>
            <person name="Naumoff D.G."/>
            <person name="Beletsky A.V."/>
            <person name="Rijpstra W.I.C."/>
            <person name="Sinninghe Damste J.S."/>
            <person name="Mardanov A.V."/>
            <person name="Ravin N.V."/>
            <person name="Dedysh S.N."/>
        </authorList>
    </citation>
    <scope>NUCLEOTIDE SEQUENCE [LARGE SCALE GENOMIC DNA]</scope>
    <source>
        <strain evidence="4">PL17</strain>
    </source>
</reference>
<dbReference type="AlphaFoldDB" id="A0A6M5YNR6"/>
<evidence type="ECO:0000313" key="3">
    <source>
        <dbReference type="EMBL" id="QJW94923.1"/>
    </source>
</evidence>
<dbReference type="InterPro" id="IPR050557">
    <property type="entry name" value="RTX_toxin/Mannuronan_C5-epim"/>
</dbReference>
<comment type="subcellular location">
    <subcellularLocation>
        <location evidence="1">Secreted</location>
    </subcellularLocation>
</comment>
<dbReference type="Gene3D" id="2.150.10.10">
    <property type="entry name" value="Serralysin-like metalloprotease, C-terminal"/>
    <property type="match status" value="4"/>
</dbReference>
<evidence type="ECO:0000256" key="2">
    <source>
        <dbReference type="ARBA" id="ARBA00022525"/>
    </source>
</evidence>
<keyword evidence="2" id="KW-0964">Secreted</keyword>
<dbReference type="PANTHER" id="PTHR38340:SF1">
    <property type="entry name" value="S-LAYER PROTEIN"/>
    <property type="match status" value="1"/>
</dbReference>
<dbReference type="RefSeq" id="WP_227254847.1">
    <property type="nucleotide sequence ID" value="NZ_CP053452.2"/>
</dbReference>
<organism evidence="3 4">
    <name type="scientific">Frigoriglobus tundricola</name>
    <dbReference type="NCBI Taxonomy" id="2774151"/>
    <lineage>
        <taxon>Bacteria</taxon>
        <taxon>Pseudomonadati</taxon>
        <taxon>Planctomycetota</taxon>
        <taxon>Planctomycetia</taxon>
        <taxon>Gemmatales</taxon>
        <taxon>Gemmataceae</taxon>
        <taxon>Frigoriglobus</taxon>
    </lineage>
</organism>
<evidence type="ECO:0000256" key="1">
    <source>
        <dbReference type="ARBA" id="ARBA00004613"/>
    </source>
</evidence>
<keyword evidence="4" id="KW-1185">Reference proteome</keyword>
<dbReference type="PROSITE" id="PS00330">
    <property type="entry name" value="HEMOLYSIN_CALCIUM"/>
    <property type="match status" value="8"/>
</dbReference>
<accession>A0A6M5YNR6</accession>
<dbReference type="KEGG" id="ftj:FTUN_2449"/>
<dbReference type="GO" id="GO:0005576">
    <property type="term" value="C:extracellular region"/>
    <property type="evidence" value="ECO:0007669"/>
    <property type="project" value="UniProtKB-SubCell"/>
</dbReference>
<gene>
    <name evidence="3" type="ORF">FTUN_2449</name>
</gene>
<sequence length="943" mass="93233">MLHVLFRAMLRGARRRVMKTKAQPSFKLNRFTPALESLTDRALPSVTATFTAAAGTLTVVGDNLDNTITVSRNAAGQILVNGGAVAAQGGTPTVANTTLVQVFGQGGNDTITMNETNGALPAADLFGGDGNDTLTGGSGNDMLFGGAGNDTLFGKGGNDLLFGGDGNDVLVGGSGDDQVFGGAGNDQMVWNPGDGTDLNEGGDGTDTVVVNGSNAAETFTATANGTRVRLDRTTPAPFSLDIGTTENLVVNMNGGDDTFVGGNGLAPLIHLTVDGGAGNDTITGGDGNDTLIGGDGSDTIDGGRGNDVVLMGAGNDTFVWNPGDGSDTVEGQGGADTLVFNGSNVSENVTISANGSRVRLTRDVANITMDLDGIEAIDFTARGGADTVTLNDTSGTSLKALNVDLAGAPGTGTGDGQSDHIILNGTNHADNVSVTGSGGAVSVTGLPAAVNITGAEATDALTVNLLGGNDQFSAAALGTAIALVVDGGAGNDTITGSNFADTLIGGDGNDTIDGGRGNDVVLMGAGNDTFVWNPGDGSDTVEGQGGSDTLVFNGSNVSENVTVSANGSRVRLTRDVASIIMDLNGIETIDFNAMGGADAVTVGDLTGTDLKNVQLNLSNQPHDRVTVNGTAGNDTITAATKDGAVVVSGLAARVRVTGIDAGLDQLALNGLGGDDTINASKLQANLVQLTLSGGDGNDTLTGSAGNDTIDGGRGNDVVLMGAGNDTFVWNPGDGSDTVEGQGGSDTLVFNGSNVSENVTVSANGSRVRLTRDVANITMDLNGIEGIVFNALGGADNVTVNDLTGTGVKNVQVNLGGTIGSTTGDGQADTVIVNGTSQNDTLSVSGSGGQAQVLGLAATVTVTGAEPANDTLQINTLAGDDVVDATGLAASAIKLNANGGDGDDVLIGGSGNDVLTGGAGDDILIGGPGSDTLDGGPGNNILIP</sequence>
<evidence type="ECO:0000313" key="4">
    <source>
        <dbReference type="Proteomes" id="UP000503447"/>
    </source>
</evidence>
<dbReference type="PRINTS" id="PR00313">
    <property type="entry name" value="CABNDNGRPT"/>
</dbReference>
<dbReference type="GO" id="GO:0005509">
    <property type="term" value="F:calcium ion binding"/>
    <property type="evidence" value="ECO:0007669"/>
    <property type="project" value="InterPro"/>
</dbReference>